<dbReference type="Gene3D" id="3.90.226.10">
    <property type="entry name" value="2-enoyl-CoA Hydratase, Chain A, domain 1"/>
    <property type="match status" value="1"/>
</dbReference>
<dbReference type="InterPro" id="IPR020992">
    <property type="entry name" value="Tail_Prtase_C"/>
</dbReference>
<dbReference type="Pfam" id="PF03572">
    <property type="entry name" value="Peptidase_S41"/>
    <property type="match status" value="1"/>
</dbReference>
<dbReference type="PROSITE" id="PS50106">
    <property type="entry name" value="PDZ"/>
    <property type="match status" value="1"/>
</dbReference>
<feature type="signal peptide" evidence="6">
    <location>
        <begin position="1"/>
        <end position="27"/>
    </location>
</feature>
<gene>
    <name evidence="8" type="ORF">LGH70_08350</name>
</gene>
<protein>
    <submittedName>
        <fullName evidence="8">Carboxy terminal-processing peptidase</fullName>
        <ecNumber evidence="8">3.4.21.102</ecNumber>
    </submittedName>
</protein>
<evidence type="ECO:0000256" key="6">
    <source>
        <dbReference type="SAM" id="SignalP"/>
    </source>
</evidence>
<dbReference type="InterPro" id="IPR029045">
    <property type="entry name" value="ClpP/crotonase-like_dom_sf"/>
</dbReference>
<dbReference type="NCBIfam" id="TIGR00225">
    <property type="entry name" value="prc"/>
    <property type="match status" value="1"/>
</dbReference>
<dbReference type="InterPro" id="IPR005151">
    <property type="entry name" value="Tail-specific_protease"/>
</dbReference>
<keyword evidence="6" id="KW-0732">Signal</keyword>
<dbReference type="CDD" id="cd07560">
    <property type="entry name" value="Peptidase_S41_CPP"/>
    <property type="match status" value="1"/>
</dbReference>
<accession>A0ABS8AB24</accession>
<evidence type="ECO:0000259" key="7">
    <source>
        <dbReference type="PROSITE" id="PS50106"/>
    </source>
</evidence>
<dbReference type="SMART" id="SM00245">
    <property type="entry name" value="TSPc"/>
    <property type="match status" value="1"/>
</dbReference>
<keyword evidence="3 5" id="KW-0378">Hydrolase</keyword>
<dbReference type="InterPro" id="IPR004447">
    <property type="entry name" value="Peptidase_S41A"/>
</dbReference>
<keyword evidence="9" id="KW-1185">Reference proteome</keyword>
<evidence type="ECO:0000256" key="5">
    <source>
        <dbReference type="RuleBase" id="RU004404"/>
    </source>
</evidence>
<evidence type="ECO:0000313" key="8">
    <source>
        <dbReference type="EMBL" id="MCB2377590.1"/>
    </source>
</evidence>
<dbReference type="RefSeq" id="WP_226184723.1">
    <property type="nucleotide sequence ID" value="NZ_JAJADQ010000004.1"/>
</dbReference>
<dbReference type="SMART" id="SM00228">
    <property type="entry name" value="PDZ"/>
    <property type="match status" value="1"/>
</dbReference>
<comment type="similarity">
    <text evidence="1 5">Belongs to the peptidase S41A family.</text>
</comment>
<dbReference type="GO" id="GO:0004252">
    <property type="term" value="F:serine-type endopeptidase activity"/>
    <property type="evidence" value="ECO:0007669"/>
    <property type="project" value="UniProtKB-EC"/>
</dbReference>
<dbReference type="Pfam" id="PF11818">
    <property type="entry name" value="DUF3340"/>
    <property type="match status" value="1"/>
</dbReference>
<dbReference type="SUPFAM" id="SSF52096">
    <property type="entry name" value="ClpP/crotonase"/>
    <property type="match status" value="1"/>
</dbReference>
<evidence type="ECO:0000256" key="1">
    <source>
        <dbReference type="ARBA" id="ARBA00009179"/>
    </source>
</evidence>
<dbReference type="InterPro" id="IPR001478">
    <property type="entry name" value="PDZ"/>
</dbReference>
<dbReference type="CDD" id="cd06782">
    <property type="entry name" value="cpPDZ_CPP-like"/>
    <property type="match status" value="1"/>
</dbReference>
<evidence type="ECO:0000256" key="4">
    <source>
        <dbReference type="ARBA" id="ARBA00022825"/>
    </source>
</evidence>
<dbReference type="PANTHER" id="PTHR32060:SF22">
    <property type="entry name" value="CARBOXYL-TERMINAL-PROCESSING PEPTIDASE 3, CHLOROPLASTIC"/>
    <property type="match status" value="1"/>
</dbReference>
<dbReference type="EC" id="3.4.21.102" evidence="8"/>
<sequence>MASFRSLLGCAALLPGVFMLLPLGTQAQQPKEVSPQKKEVLLATVAQGLGVAHVQPEQLDDAFSRRVFALYLKRLDASKRFLLQSDIKQLRQYETSIDDQLKQGKNAFLDLSTKLTSQRVQEAQALYRELLQKPFEFAANETFETDTDKLSYPADAAARRDRWRKLLKYQTMVRLSELMDAQGRQQTKSLAAAKAKPSSTNISPPVRTPAQLEADARKQVLKYYDETFSDLRQNDEADRLAEFANTIANTFDPHSEYFAPKDKTNFDIALTGRLEGTGAQMSEKDGQIVVAYIVPGSASYRQGELKAGDVVLRVAQGPAEPVAVEGMRLDKVVQMIRGKKGTEVRLTVKKPDASTKVISIIRDIVVLEETYAQSAVINDGGKKIGYILLPSFYADFNHDGGRNSADDVKAELAKLKRENVQGVVLDLRFNGGGSLQDAAEMAGLFVANGPMVQVKSRQGAAQLVGDPDPQVQYDGPLAVLVNKYSASASEILAGAIQDYKRGVIVGNTTYGKGTVQRIFELDDIMNPQLASLKPFGSLKMTIQKYYRVTGSSTQFKGVTPDIVVPDAYSTLADGEQDTDYPLPWDEIAPATYQPWAAAPAVEKLAAASRQRIAANSSFQLLSEAVAGMVKRQKDTQVSLNLTTYRAEQQLAHAAAEKFKQTQQAAPTLDVAPLLASAAPATPADSTAGSRAARFVQPLRKDLTLREAVSVLQDELGK</sequence>
<dbReference type="EMBL" id="JAJADQ010000004">
    <property type="protein sequence ID" value="MCB2377590.1"/>
    <property type="molecule type" value="Genomic_DNA"/>
</dbReference>
<dbReference type="Gene3D" id="2.30.42.10">
    <property type="match status" value="1"/>
</dbReference>
<evidence type="ECO:0000313" key="9">
    <source>
        <dbReference type="Proteomes" id="UP001165297"/>
    </source>
</evidence>
<evidence type="ECO:0000256" key="3">
    <source>
        <dbReference type="ARBA" id="ARBA00022801"/>
    </source>
</evidence>
<keyword evidence="2 5" id="KW-0645">Protease</keyword>
<keyword evidence="4 5" id="KW-0720">Serine protease</keyword>
<reference evidence="8" key="1">
    <citation type="submission" date="2021-10" db="EMBL/GenBank/DDBJ databases">
        <authorList>
            <person name="Dean J.D."/>
            <person name="Kim M.K."/>
            <person name="Newey C.N."/>
            <person name="Stoker T.S."/>
            <person name="Thompson D.W."/>
            <person name="Grose J.H."/>
        </authorList>
    </citation>
    <scope>NUCLEOTIDE SEQUENCE</scope>
    <source>
        <strain evidence="8">BT635</strain>
    </source>
</reference>
<name>A0ABS8AB24_9BACT</name>
<dbReference type="Proteomes" id="UP001165297">
    <property type="component" value="Unassembled WGS sequence"/>
</dbReference>
<dbReference type="InterPro" id="IPR040573">
    <property type="entry name" value="TSP_N"/>
</dbReference>
<dbReference type="Pfam" id="PF17804">
    <property type="entry name" value="TSP_NTD"/>
    <property type="match status" value="1"/>
</dbReference>
<proteinExistence type="inferred from homology"/>
<organism evidence="8 9">
    <name type="scientific">Hymenobacter nitidus</name>
    <dbReference type="NCBI Taxonomy" id="2880929"/>
    <lineage>
        <taxon>Bacteria</taxon>
        <taxon>Pseudomonadati</taxon>
        <taxon>Bacteroidota</taxon>
        <taxon>Cytophagia</taxon>
        <taxon>Cytophagales</taxon>
        <taxon>Hymenobacteraceae</taxon>
        <taxon>Hymenobacter</taxon>
    </lineage>
</organism>
<feature type="chain" id="PRO_5045921028" evidence="6">
    <location>
        <begin position="28"/>
        <end position="717"/>
    </location>
</feature>
<evidence type="ECO:0000256" key="2">
    <source>
        <dbReference type="ARBA" id="ARBA00022670"/>
    </source>
</evidence>
<comment type="caution">
    <text evidence="8">The sequence shown here is derived from an EMBL/GenBank/DDBJ whole genome shotgun (WGS) entry which is preliminary data.</text>
</comment>
<dbReference type="PANTHER" id="PTHR32060">
    <property type="entry name" value="TAIL-SPECIFIC PROTEASE"/>
    <property type="match status" value="1"/>
</dbReference>
<feature type="domain" description="PDZ" evidence="7">
    <location>
        <begin position="267"/>
        <end position="337"/>
    </location>
</feature>
<dbReference type="Pfam" id="PF00595">
    <property type="entry name" value="PDZ"/>
    <property type="match status" value="1"/>
</dbReference>
<dbReference type="SUPFAM" id="SSF50156">
    <property type="entry name" value="PDZ domain-like"/>
    <property type="match status" value="1"/>
</dbReference>
<dbReference type="InterPro" id="IPR036034">
    <property type="entry name" value="PDZ_sf"/>
</dbReference>